<dbReference type="SUPFAM" id="SSF82861">
    <property type="entry name" value="Mechanosensitive channel protein MscS (YggB), transmembrane region"/>
    <property type="match status" value="1"/>
</dbReference>
<evidence type="ECO:0000259" key="8">
    <source>
        <dbReference type="Pfam" id="PF00924"/>
    </source>
</evidence>
<dbReference type="InterPro" id="IPR052702">
    <property type="entry name" value="MscS-like_channel"/>
</dbReference>
<feature type="transmembrane region" description="Helical" evidence="7">
    <location>
        <begin position="179"/>
        <end position="201"/>
    </location>
</feature>
<accession>A8LML3</accession>
<dbReference type="STRING" id="398580.Dshi_1816"/>
<keyword evidence="11" id="KW-1185">Reference proteome</keyword>
<feature type="transmembrane region" description="Helical" evidence="7">
    <location>
        <begin position="247"/>
        <end position="265"/>
    </location>
</feature>
<evidence type="ECO:0000259" key="9">
    <source>
        <dbReference type="Pfam" id="PF21082"/>
    </source>
</evidence>
<dbReference type="InterPro" id="IPR011014">
    <property type="entry name" value="MscS_channel_TM-2"/>
</dbReference>
<feature type="transmembrane region" description="Helical" evidence="7">
    <location>
        <begin position="41"/>
        <end position="61"/>
    </location>
</feature>
<dbReference type="HOGENOM" id="CLU_037945_9_1_5"/>
<feature type="domain" description="Mechanosensitive ion channel MscS" evidence="8">
    <location>
        <begin position="268"/>
        <end position="338"/>
    </location>
</feature>
<dbReference type="Gene3D" id="3.30.70.100">
    <property type="match status" value="1"/>
</dbReference>
<dbReference type="Pfam" id="PF21082">
    <property type="entry name" value="MS_channel_3rd"/>
    <property type="match status" value="1"/>
</dbReference>
<evidence type="ECO:0000256" key="3">
    <source>
        <dbReference type="ARBA" id="ARBA00022475"/>
    </source>
</evidence>
<feature type="transmembrane region" description="Helical" evidence="7">
    <location>
        <begin position="222"/>
        <end position="241"/>
    </location>
</feature>
<dbReference type="PANTHER" id="PTHR30347">
    <property type="entry name" value="POTASSIUM CHANNEL RELATED"/>
    <property type="match status" value="1"/>
</dbReference>
<evidence type="ECO:0000313" key="11">
    <source>
        <dbReference type="Proteomes" id="UP000006833"/>
    </source>
</evidence>
<evidence type="ECO:0000256" key="7">
    <source>
        <dbReference type="SAM" id="Phobius"/>
    </source>
</evidence>
<feature type="transmembrane region" description="Helical" evidence="7">
    <location>
        <begin position="143"/>
        <end position="167"/>
    </location>
</feature>
<dbReference type="PANTHER" id="PTHR30347:SF1">
    <property type="entry name" value="MECHANOSENSITIVE CHANNEL MSCK"/>
    <property type="match status" value="1"/>
</dbReference>
<dbReference type="GO" id="GO:0005886">
    <property type="term" value="C:plasma membrane"/>
    <property type="evidence" value="ECO:0007669"/>
    <property type="project" value="UniProtKB-SubCell"/>
</dbReference>
<dbReference type="SUPFAM" id="SSF50182">
    <property type="entry name" value="Sm-like ribonucleoproteins"/>
    <property type="match status" value="1"/>
</dbReference>
<comment type="subcellular location">
    <subcellularLocation>
        <location evidence="1">Cell membrane</location>
        <topology evidence="1">Multi-pass membrane protein</topology>
    </subcellularLocation>
</comment>
<reference evidence="11" key="1">
    <citation type="journal article" date="2010" name="ISME J.">
        <title>The complete genome sequence of the algal symbiont Dinoroseobacter shibae: a hitchhiker's guide to life in the sea.</title>
        <authorList>
            <person name="Wagner-Dobler I."/>
            <person name="Ballhausen B."/>
            <person name="Berger M."/>
            <person name="Brinkhoff T."/>
            <person name="Buchholz I."/>
            <person name="Bunk B."/>
            <person name="Cypionka H."/>
            <person name="Daniel R."/>
            <person name="Drepper T."/>
            <person name="Gerdts G."/>
            <person name="Hahnke S."/>
            <person name="Han C."/>
            <person name="Jahn D."/>
            <person name="Kalhoefer D."/>
            <person name="Kiss H."/>
            <person name="Klenk H.P."/>
            <person name="Kyrpides N."/>
            <person name="Liebl W."/>
            <person name="Liesegang H."/>
            <person name="Meincke L."/>
            <person name="Pati A."/>
            <person name="Petersen J."/>
            <person name="Piekarski T."/>
            <person name="Pommerenke C."/>
            <person name="Pradella S."/>
            <person name="Pukall R."/>
            <person name="Rabus R."/>
            <person name="Stackebrandt E."/>
            <person name="Thole S."/>
            <person name="Thompson L."/>
            <person name="Tielen P."/>
            <person name="Tomasch J."/>
            <person name="von Jan M."/>
            <person name="Wanphrut N."/>
            <person name="Wichels A."/>
            <person name="Zech H."/>
            <person name="Simon M."/>
        </authorList>
    </citation>
    <scope>NUCLEOTIDE SEQUENCE [LARGE SCALE GENOMIC DNA]</scope>
    <source>
        <strain evidence="11">DSM 16493 / NCIMB 14021 / DFL 12</strain>
    </source>
</reference>
<feature type="transmembrane region" description="Helical" evidence="7">
    <location>
        <begin position="81"/>
        <end position="101"/>
    </location>
</feature>
<proteinExistence type="inferred from homology"/>
<comment type="similarity">
    <text evidence="2">Belongs to the MscS (TC 1.A.23) family.</text>
</comment>
<feature type="domain" description="Mechanosensitive ion channel MscS C-terminal" evidence="9">
    <location>
        <begin position="347"/>
        <end position="428"/>
    </location>
</feature>
<evidence type="ECO:0000256" key="1">
    <source>
        <dbReference type="ARBA" id="ARBA00004651"/>
    </source>
</evidence>
<dbReference type="EMBL" id="CP000830">
    <property type="protein sequence ID" value="ABV93558.1"/>
    <property type="molecule type" value="Genomic_DNA"/>
</dbReference>
<keyword evidence="3" id="KW-1003">Cell membrane</keyword>
<dbReference type="InterPro" id="IPR023408">
    <property type="entry name" value="MscS_beta-dom_sf"/>
</dbReference>
<evidence type="ECO:0000256" key="6">
    <source>
        <dbReference type="ARBA" id="ARBA00023136"/>
    </source>
</evidence>
<protein>
    <submittedName>
        <fullName evidence="10">MscS family protein</fullName>
    </submittedName>
</protein>
<dbReference type="InterPro" id="IPR010920">
    <property type="entry name" value="LSM_dom_sf"/>
</dbReference>
<name>A8LML3_DINSH</name>
<keyword evidence="4 7" id="KW-0812">Transmembrane</keyword>
<dbReference type="GO" id="GO:0008381">
    <property type="term" value="F:mechanosensitive monoatomic ion channel activity"/>
    <property type="evidence" value="ECO:0007669"/>
    <property type="project" value="UniProtKB-ARBA"/>
</dbReference>
<dbReference type="SUPFAM" id="SSF82689">
    <property type="entry name" value="Mechanosensitive channel protein MscS (YggB), C-terminal domain"/>
    <property type="match status" value="1"/>
</dbReference>
<keyword evidence="5 7" id="KW-1133">Transmembrane helix</keyword>
<evidence type="ECO:0000313" key="10">
    <source>
        <dbReference type="EMBL" id="ABV93558.1"/>
    </source>
</evidence>
<dbReference type="InterPro" id="IPR049278">
    <property type="entry name" value="MS_channel_C"/>
</dbReference>
<feature type="transmembrane region" description="Helical" evidence="7">
    <location>
        <begin position="113"/>
        <end position="136"/>
    </location>
</feature>
<sequence>MDGTEQTIIEQEFESFAQAAWLRLQQVVAWFDANLLTVASAYQLVAIAVTLALAWLLHSRFKRLLQELGQGRKLAPAVQRLLRTVASISMPVVWVIFLALARTGFESAGMPIPFLRLVSSLLLAFIVINIISIFIASTYWSRVFSWVAWGAAALNAVGLLDVVIEWLQATALTVGAVEISAWSIVKALILAALLLWGANAVTGTVERRLEHTGKMSSALRLLVVRLLRLVLLTLAVIVAIAAVGIDLTAFAIFSGALGVGVGLALRRTFENLIASYSLLADESIKPGDVIEIETVSGPTYGQVRKMTTRYVAVMTRDGTETLIPNELLMSSPLTNWSHTAKPIRRRVPVGVAYSADIPLAQRLCVEAAGEVLRVLAHPEPRCLMRGFGDSAIDLELRFWINDPENGVANVTSDVLLLIWEKFQAHGIEVPFPQRDVTLRGPVRLDTPP</sequence>
<evidence type="ECO:0000256" key="4">
    <source>
        <dbReference type="ARBA" id="ARBA00022692"/>
    </source>
</evidence>
<dbReference type="RefSeq" id="WP_012178488.1">
    <property type="nucleotide sequence ID" value="NC_009952.1"/>
</dbReference>
<organism evidence="10 11">
    <name type="scientific">Dinoroseobacter shibae (strain DSM 16493 / NCIMB 14021 / DFL 12)</name>
    <dbReference type="NCBI Taxonomy" id="398580"/>
    <lineage>
        <taxon>Bacteria</taxon>
        <taxon>Pseudomonadati</taxon>
        <taxon>Pseudomonadota</taxon>
        <taxon>Alphaproteobacteria</taxon>
        <taxon>Rhodobacterales</taxon>
        <taxon>Roseobacteraceae</taxon>
        <taxon>Dinoroseobacter</taxon>
    </lineage>
</organism>
<gene>
    <name evidence="10" type="ordered locus">Dshi_1816</name>
</gene>
<dbReference type="InterPro" id="IPR006685">
    <property type="entry name" value="MscS_channel_2nd"/>
</dbReference>
<dbReference type="eggNOG" id="COG3264">
    <property type="taxonomic scope" value="Bacteria"/>
</dbReference>
<dbReference type="OrthoDB" id="9799209at2"/>
<dbReference type="Gene3D" id="2.30.30.60">
    <property type="match status" value="1"/>
</dbReference>
<dbReference type="Pfam" id="PF00924">
    <property type="entry name" value="MS_channel_2nd"/>
    <property type="match status" value="1"/>
</dbReference>
<keyword evidence="6 7" id="KW-0472">Membrane</keyword>
<evidence type="ECO:0000256" key="5">
    <source>
        <dbReference type="ARBA" id="ARBA00022989"/>
    </source>
</evidence>
<evidence type="ECO:0000256" key="2">
    <source>
        <dbReference type="ARBA" id="ARBA00008017"/>
    </source>
</evidence>
<dbReference type="Gene3D" id="1.10.287.1260">
    <property type="match status" value="1"/>
</dbReference>
<dbReference type="AlphaFoldDB" id="A8LML3"/>
<dbReference type="Proteomes" id="UP000006833">
    <property type="component" value="Chromosome"/>
</dbReference>
<dbReference type="KEGG" id="dsh:Dshi_1816"/>
<dbReference type="InterPro" id="IPR011066">
    <property type="entry name" value="MscS_channel_C_sf"/>
</dbReference>